<reference evidence="3 4" key="1">
    <citation type="submission" date="2013-09" db="EMBL/GenBank/DDBJ databases">
        <title>Complete genome sequence of Corynebacterium doosanense CAU 212(T) (=DSM 45436(T)), isolated from activated sludge.</title>
        <authorList>
            <person name="Schaffert L."/>
            <person name="Albersmeier A."/>
            <person name="Kalinowski J."/>
            <person name="Ruckert C."/>
        </authorList>
    </citation>
    <scope>NUCLEOTIDE SEQUENCE [LARGE SCALE GENOMIC DNA]</scope>
    <source>
        <strain evidence="3 4">CAU 212</strain>
    </source>
</reference>
<dbReference type="InterPro" id="IPR013154">
    <property type="entry name" value="ADH-like_N"/>
</dbReference>
<dbReference type="KEGG" id="cdo:CDOO_09920"/>
<dbReference type="InterPro" id="IPR011032">
    <property type="entry name" value="GroES-like_sf"/>
</dbReference>
<dbReference type="AlphaFoldDB" id="A0A097IHE3"/>
<protein>
    <submittedName>
        <fullName evidence="3">Oxidoreductase</fullName>
    </submittedName>
</protein>
<evidence type="ECO:0000259" key="2">
    <source>
        <dbReference type="SMART" id="SM00829"/>
    </source>
</evidence>
<organism evidence="3 4">
    <name type="scientific">Corynebacterium doosanense CAU 212 = DSM 45436</name>
    <dbReference type="NCBI Taxonomy" id="558173"/>
    <lineage>
        <taxon>Bacteria</taxon>
        <taxon>Bacillati</taxon>
        <taxon>Actinomycetota</taxon>
        <taxon>Actinomycetes</taxon>
        <taxon>Mycobacteriales</taxon>
        <taxon>Corynebacteriaceae</taxon>
        <taxon>Corynebacterium</taxon>
    </lineage>
</organism>
<sequence>MKASYVTETGDPDVISYGEIPDPVLAPTDILVRMEASEGVIADSYVRTGLYPTPQVYPQVIGRDLVGVVEEVGEGTTGFTVGDRVWSNSLGYGGRPGAWSERVAVPVERLYHLPENVSAEDAAVVLHGGATACIGLQRYADLKPGERVFVGGGAGGVGSAVVQVAVAMGAVVVATASPDDHEWVRSLGASEVFDYHGFEPSDLSEKVDLWWDTSGKMPLAPAFDALAPGERIVVTASDSEEETLPVQSLFFTNHTVYGFALPNEPVAVLAEAARVMNSLLAAGKLEGRVDQRLTIADGRKVHEKLEAGGLKGRILVLPS</sequence>
<dbReference type="Pfam" id="PF08240">
    <property type="entry name" value="ADH_N"/>
    <property type="match status" value="1"/>
</dbReference>
<evidence type="ECO:0000313" key="4">
    <source>
        <dbReference type="Proteomes" id="UP000029914"/>
    </source>
</evidence>
<evidence type="ECO:0000256" key="1">
    <source>
        <dbReference type="ARBA" id="ARBA00022857"/>
    </source>
</evidence>
<keyword evidence="1" id="KW-0521">NADP</keyword>
<dbReference type="SUPFAM" id="SSF50129">
    <property type="entry name" value="GroES-like"/>
    <property type="match status" value="1"/>
</dbReference>
<dbReference type="InterPro" id="IPR036291">
    <property type="entry name" value="NAD(P)-bd_dom_sf"/>
</dbReference>
<dbReference type="Gene3D" id="3.40.50.720">
    <property type="entry name" value="NAD(P)-binding Rossmann-like Domain"/>
    <property type="match status" value="1"/>
</dbReference>
<dbReference type="STRING" id="558173.CDOO_09920"/>
<dbReference type="HOGENOM" id="CLU_026673_3_1_11"/>
<dbReference type="EMBL" id="CP006764">
    <property type="protein sequence ID" value="AIT61551.1"/>
    <property type="molecule type" value="Genomic_DNA"/>
</dbReference>
<dbReference type="SMART" id="SM00829">
    <property type="entry name" value="PKS_ER"/>
    <property type="match status" value="1"/>
</dbReference>
<dbReference type="Proteomes" id="UP000029914">
    <property type="component" value="Chromosome"/>
</dbReference>
<dbReference type="PANTHER" id="PTHR44154:SF1">
    <property type="entry name" value="QUINONE OXIDOREDUCTASE"/>
    <property type="match status" value="1"/>
</dbReference>
<dbReference type="OrthoDB" id="9805883at2"/>
<dbReference type="eggNOG" id="COG0604">
    <property type="taxonomic scope" value="Bacteria"/>
</dbReference>
<dbReference type="SUPFAM" id="SSF51735">
    <property type="entry name" value="NAD(P)-binding Rossmann-fold domains"/>
    <property type="match status" value="1"/>
</dbReference>
<dbReference type="Gene3D" id="3.90.180.10">
    <property type="entry name" value="Medium-chain alcohol dehydrogenases, catalytic domain"/>
    <property type="match status" value="1"/>
</dbReference>
<dbReference type="InterPro" id="IPR051603">
    <property type="entry name" value="Zinc-ADH_QOR/CCCR"/>
</dbReference>
<proteinExistence type="predicted"/>
<name>A0A097IHE3_9CORY</name>
<evidence type="ECO:0000313" key="3">
    <source>
        <dbReference type="EMBL" id="AIT61551.1"/>
    </source>
</evidence>
<dbReference type="RefSeq" id="WP_018020769.1">
    <property type="nucleotide sequence ID" value="NZ_AQUX01000001.1"/>
</dbReference>
<dbReference type="GO" id="GO:0016491">
    <property type="term" value="F:oxidoreductase activity"/>
    <property type="evidence" value="ECO:0007669"/>
    <property type="project" value="InterPro"/>
</dbReference>
<dbReference type="InterPro" id="IPR020843">
    <property type="entry name" value="ER"/>
</dbReference>
<dbReference type="InterPro" id="IPR013149">
    <property type="entry name" value="ADH-like_C"/>
</dbReference>
<dbReference type="Pfam" id="PF00107">
    <property type="entry name" value="ADH_zinc_N"/>
    <property type="match status" value="1"/>
</dbReference>
<feature type="domain" description="Enoyl reductase (ER)" evidence="2">
    <location>
        <begin position="10"/>
        <end position="316"/>
    </location>
</feature>
<gene>
    <name evidence="3" type="ORF">CDOO_09920</name>
</gene>
<keyword evidence="4" id="KW-1185">Reference proteome</keyword>
<dbReference type="PANTHER" id="PTHR44154">
    <property type="entry name" value="QUINONE OXIDOREDUCTASE"/>
    <property type="match status" value="1"/>
</dbReference>
<accession>A0A097IHE3</accession>